<evidence type="ECO:0000313" key="2">
    <source>
        <dbReference type="EMBL" id="ETM47978.1"/>
    </source>
</evidence>
<dbReference type="Proteomes" id="UP000054532">
    <property type="component" value="Unassembled WGS sequence"/>
</dbReference>
<dbReference type="EMBL" id="KI692567">
    <property type="protein sequence ID" value="ETM47978.1"/>
    <property type="molecule type" value="Genomic_DNA"/>
</dbReference>
<proteinExistence type="predicted"/>
<protein>
    <submittedName>
        <fullName evidence="2">Uncharacterized protein</fullName>
    </submittedName>
</protein>
<feature type="region of interest" description="Disordered" evidence="1">
    <location>
        <begin position="84"/>
        <end position="140"/>
    </location>
</feature>
<accession>W2NJ64</accession>
<dbReference type="VEuPathDB" id="FungiDB:PPTG_18719"/>
<gene>
    <name evidence="2" type="ORF">L914_07432</name>
</gene>
<dbReference type="VEuPathDB" id="FungiDB:PPTG_10707"/>
<evidence type="ECO:0000256" key="1">
    <source>
        <dbReference type="SAM" id="MobiDB-lite"/>
    </source>
</evidence>
<reference evidence="2" key="1">
    <citation type="submission" date="2013-11" db="EMBL/GenBank/DDBJ databases">
        <title>The Genome Sequence of Phytophthora parasitica IAC_01/95.</title>
        <authorList>
            <consortium name="The Broad Institute Genomics Platform"/>
            <person name="Russ C."/>
            <person name="Tyler B."/>
            <person name="Panabieres F."/>
            <person name="Shan W."/>
            <person name="Tripathy S."/>
            <person name="Grunwald N."/>
            <person name="Machado M."/>
            <person name="Johnson C.S."/>
            <person name="Arredondo F."/>
            <person name="Hong C."/>
            <person name="Coffey M."/>
            <person name="Young S.K."/>
            <person name="Zeng Q."/>
            <person name="Gargeya S."/>
            <person name="Fitzgerald M."/>
            <person name="Abouelleil A."/>
            <person name="Alvarado L."/>
            <person name="Chapman S.B."/>
            <person name="Gainer-Dewar J."/>
            <person name="Goldberg J."/>
            <person name="Griggs A."/>
            <person name="Gujja S."/>
            <person name="Hansen M."/>
            <person name="Howarth C."/>
            <person name="Imamovic A."/>
            <person name="Ireland A."/>
            <person name="Larimer J."/>
            <person name="McCowan C."/>
            <person name="Murphy C."/>
            <person name="Pearson M."/>
            <person name="Poon T.W."/>
            <person name="Priest M."/>
            <person name="Roberts A."/>
            <person name="Saif S."/>
            <person name="Shea T."/>
            <person name="Sykes S."/>
            <person name="Wortman J."/>
            <person name="Nusbaum C."/>
            <person name="Birren B."/>
        </authorList>
    </citation>
    <scope>NUCLEOTIDE SEQUENCE [LARGE SCALE GENOMIC DNA]</scope>
    <source>
        <strain evidence="2">IAC_01/95</strain>
    </source>
</reference>
<name>W2NJ64_PHYNI</name>
<organism evidence="2">
    <name type="scientific">Phytophthora nicotianae</name>
    <name type="common">Potato buckeye rot agent</name>
    <name type="synonym">Phytophthora parasitica</name>
    <dbReference type="NCBI Taxonomy" id="4792"/>
    <lineage>
        <taxon>Eukaryota</taxon>
        <taxon>Sar</taxon>
        <taxon>Stramenopiles</taxon>
        <taxon>Oomycota</taxon>
        <taxon>Peronosporomycetes</taxon>
        <taxon>Peronosporales</taxon>
        <taxon>Peronosporaceae</taxon>
        <taxon>Phytophthora</taxon>
    </lineage>
</organism>
<dbReference type="AlphaFoldDB" id="W2NJ64"/>
<feature type="compositionally biased region" description="Polar residues" evidence="1">
    <location>
        <begin position="90"/>
        <end position="102"/>
    </location>
</feature>
<sequence length="140" mass="14821">MKGIDPGRVGARWDICPGCGRRLAVHFGNWQTMERWLTWAGAAELRETPGLGSNVKQGWDGLAGSIGRREERERASLERLRGVQVKGTPTEAQAASVTSDGTPTGGILEVAADKTVRPSSGEGLGEGAEGRSGRTVTVYS</sequence>